<organism evidence="3 4">
    <name type="scientific">Candidatus Taylorbacteria bacterium RIFCSPHIGHO2_12_FULL_45_16</name>
    <dbReference type="NCBI Taxonomy" id="1802315"/>
    <lineage>
        <taxon>Bacteria</taxon>
        <taxon>Candidatus Tayloriibacteriota</taxon>
    </lineage>
</organism>
<dbReference type="InterPro" id="IPR029063">
    <property type="entry name" value="SAM-dependent_MTases_sf"/>
</dbReference>
<dbReference type="STRING" id="1802315.A3F51_01690"/>
<accession>A0A1G2N265</accession>
<dbReference type="GO" id="GO:0016740">
    <property type="term" value="F:transferase activity"/>
    <property type="evidence" value="ECO:0007669"/>
    <property type="project" value="UniProtKB-KW"/>
</dbReference>
<evidence type="ECO:0000256" key="1">
    <source>
        <dbReference type="ARBA" id="ARBA00022679"/>
    </source>
</evidence>
<dbReference type="PANTHER" id="PTHR43861">
    <property type="entry name" value="TRANS-ACONITATE 2-METHYLTRANSFERASE-RELATED"/>
    <property type="match status" value="1"/>
</dbReference>
<dbReference type="CDD" id="cd02440">
    <property type="entry name" value="AdoMet_MTases"/>
    <property type="match status" value="1"/>
</dbReference>
<comment type="caution">
    <text evidence="3">The sequence shown here is derived from an EMBL/GenBank/DDBJ whole genome shotgun (WGS) entry which is preliminary data.</text>
</comment>
<dbReference type="SUPFAM" id="SSF53335">
    <property type="entry name" value="S-adenosyl-L-methionine-dependent methyltransferases"/>
    <property type="match status" value="1"/>
</dbReference>
<feature type="domain" description="Methyltransferase" evidence="2">
    <location>
        <begin position="31"/>
        <end position="122"/>
    </location>
</feature>
<evidence type="ECO:0000313" key="3">
    <source>
        <dbReference type="EMBL" id="OHA29301.1"/>
    </source>
</evidence>
<dbReference type="Gene3D" id="3.40.50.150">
    <property type="entry name" value="Vaccinia Virus protein VP39"/>
    <property type="match status" value="1"/>
</dbReference>
<dbReference type="AlphaFoldDB" id="A0A1G2N265"/>
<dbReference type="Pfam" id="PF13649">
    <property type="entry name" value="Methyltransf_25"/>
    <property type="match status" value="1"/>
</dbReference>
<dbReference type="InterPro" id="IPR041698">
    <property type="entry name" value="Methyltransf_25"/>
</dbReference>
<dbReference type="Proteomes" id="UP000178089">
    <property type="component" value="Unassembled WGS sequence"/>
</dbReference>
<proteinExistence type="predicted"/>
<evidence type="ECO:0000259" key="2">
    <source>
        <dbReference type="Pfam" id="PF13649"/>
    </source>
</evidence>
<name>A0A1G2N265_9BACT</name>
<keyword evidence="1" id="KW-0808">Transferase</keyword>
<gene>
    <name evidence="3" type="ORF">A3F51_01690</name>
</gene>
<dbReference type="EMBL" id="MHRT01000005">
    <property type="protein sequence ID" value="OHA29301.1"/>
    <property type="molecule type" value="Genomic_DNA"/>
</dbReference>
<reference evidence="3 4" key="1">
    <citation type="journal article" date="2016" name="Nat. Commun.">
        <title>Thousands of microbial genomes shed light on interconnected biogeochemical processes in an aquifer system.</title>
        <authorList>
            <person name="Anantharaman K."/>
            <person name="Brown C.T."/>
            <person name="Hug L.A."/>
            <person name="Sharon I."/>
            <person name="Castelle C.J."/>
            <person name="Probst A.J."/>
            <person name="Thomas B.C."/>
            <person name="Singh A."/>
            <person name="Wilkins M.J."/>
            <person name="Karaoz U."/>
            <person name="Brodie E.L."/>
            <person name="Williams K.H."/>
            <person name="Hubbard S.S."/>
            <person name="Banfield J.F."/>
        </authorList>
    </citation>
    <scope>NUCLEOTIDE SEQUENCE [LARGE SCALE GENOMIC DNA]</scope>
</reference>
<protein>
    <recommendedName>
        <fullName evidence="2">Methyltransferase domain-containing protein</fullName>
    </recommendedName>
</protein>
<evidence type="ECO:0000313" key="4">
    <source>
        <dbReference type="Proteomes" id="UP000178089"/>
    </source>
</evidence>
<sequence>MLRPDYASAKSTLLELALKHLSSQGGVVLADFCCGTGLNTKMLAGRLPIEKAILIDHNKEFIDLAKQSDINASIEPVVGDILQVPLVRCADAVVSMFAYHHVRDDQKMDYLKKVKEVLKKDGLLFLGEIYMPDKETTIEYYRKLYESIPEKSQELKDFLTQTAESDDYEYKVAKYFADGQLREAGFEKLESRKIWPLDDEFGKDVGTFVEVWRVVE</sequence>